<evidence type="ECO:0000313" key="3">
    <source>
        <dbReference type="Proteomes" id="UP000603200"/>
    </source>
</evidence>
<keyword evidence="1" id="KW-0812">Transmembrane</keyword>
<feature type="transmembrane region" description="Helical" evidence="1">
    <location>
        <begin position="109"/>
        <end position="138"/>
    </location>
</feature>
<evidence type="ECO:0008006" key="4">
    <source>
        <dbReference type="Google" id="ProtNLM"/>
    </source>
</evidence>
<dbReference type="Proteomes" id="UP000603200">
    <property type="component" value="Unassembled WGS sequence"/>
</dbReference>
<dbReference type="EMBL" id="BOMN01000106">
    <property type="protein sequence ID" value="GIE24215.1"/>
    <property type="molecule type" value="Genomic_DNA"/>
</dbReference>
<evidence type="ECO:0000256" key="1">
    <source>
        <dbReference type="SAM" id="Phobius"/>
    </source>
</evidence>
<evidence type="ECO:0000313" key="2">
    <source>
        <dbReference type="EMBL" id="GIE24215.1"/>
    </source>
</evidence>
<keyword evidence="1" id="KW-0472">Membrane</keyword>
<name>A0ABQ4A020_9ACTN</name>
<feature type="transmembrane region" description="Helical" evidence="1">
    <location>
        <begin position="79"/>
        <end position="97"/>
    </location>
</feature>
<keyword evidence="1" id="KW-1133">Transmembrane helix</keyword>
<feature type="transmembrane region" description="Helical" evidence="1">
    <location>
        <begin position="249"/>
        <end position="269"/>
    </location>
</feature>
<sequence>MRAMTAVGVVSLVAAVAFLVAPPMGIDLAAQVAHADFWGRHGGALLDFGWYGGTSPYGYSLLTPAPMAWLGGGTGGAKALGAIAAVVASLLLTLLLLRTGARRPLAAGLLGALGVFGNIVSGRVTFTVGLVFGLSALLALTFPQSWRRAAAVAAAVLAGAASPVAGLFVGLAGTALLLSAGLRRTERPGTAGRRLDGFLIAVAAAVPTIGMSLLFGTSGPMNTINSDTLRSFTVSLLVALLVPRRAVRIGALFSAAGVLAASILTTPVGLNAGRLSATFALVTLAGYAALPSRVRLPEALSRPAARVAAMAVLLAGVALWQHPVAAGDLRGTGDPMASPEYFRPLLDEVERRQPVGRVEVVPTANYWEAAYVPGTAPLARGWLRQADTDRNPLFFEKKLTAAGYGTWLRDSGVSLVALAAAPPASVARREARLVRSKPSYLKQVWRNKDWTLYEVSGDPELVTGAELVSSTDGAVVFDAASPGDVLVRVRWSRWLSLRGPGGCVEAGPAEWTTARVRTPGRYVLSGSLSSGPSC</sequence>
<keyword evidence="3" id="KW-1185">Reference proteome</keyword>
<comment type="caution">
    <text evidence="2">The sequence shown here is derived from an EMBL/GenBank/DDBJ whole genome shotgun (WGS) entry which is preliminary data.</text>
</comment>
<proteinExistence type="predicted"/>
<protein>
    <recommendedName>
        <fullName evidence="4">4-amino-4-deoxy-L-arabinose transferase-like glycosyltransferase</fullName>
    </recommendedName>
</protein>
<feature type="transmembrane region" description="Helical" evidence="1">
    <location>
        <begin position="198"/>
        <end position="218"/>
    </location>
</feature>
<feature type="transmembrane region" description="Helical" evidence="1">
    <location>
        <begin position="150"/>
        <end position="178"/>
    </location>
</feature>
<organism evidence="2 3">
    <name type="scientific">Winogradskya humida</name>
    <dbReference type="NCBI Taxonomy" id="113566"/>
    <lineage>
        <taxon>Bacteria</taxon>
        <taxon>Bacillati</taxon>
        <taxon>Actinomycetota</taxon>
        <taxon>Actinomycetes</taxon>
        <taxon>Micromonosporales</taxon>
        <taxon>Micromonosporaceae</taxon>
        <taxon>Winogradskya</taxon>
    </lineage>
</organism>
<accession>A0ABQ4A020</accession>
<gene>
    <name evidence="2" type="ORF">Ahu01nite_073170</name>
</gene>
<reference evidence="2 3" key="1">
    <citation type="submission" date="2021-01" db="EMBL/GenBank/DDBJ databases">
        <title>Whole genome shotgun sequence of Actinoplanes humidus NBRC 14915.</title>
        <authorList>
            <person name="Komaki H."/>
            <person name="Tamura T."/>
        </authorList>
    </citation>
    <scope>NUCLEOTIDE SEQUENCE [LARGE SCALE GENOMIC DNA]</scope>
    <source>
        <strain evidence="2 3">NBRC 14915</strain>
    </source>
</reference>